<evidence type="ECO:0000313" key="1">
    <source>
        <dbReference type="EMBL" id="QVX31452.1"/>
    </source>
</evidence>
<dbReference type="GO" id="GO:0005840">
    <property type="term" value="C:ribosome"/>
    <property type="evidence" value="ECO:0007669"/>
    <property type="project" value="UniProtKB-KW"/>
</dbReference>
<name>A0A8E7MIQ1_9MAGN</name>
<keyword evidence="1" id="KW-0934">Plastid</keyword>
<reference evidence="1" key="1">
    <citation type="submission" date="2020-08" db="EMBL/GenBank/DDBJ databases">
        <title>Plastomes in the holoparasitic family Balanophoraceae: extremely high AT content, severe gene content reduction, and two independent genetic code changes.</title>
        <authorList>
            <person name="Ceriotti L.F."/>
            <person name="Roulet M.E."/>
            <person name="Sanchez-Puerta M.V."/>
        </authorList>
    </citation>
    <scope>NUCLEOTIDE SEQUENCE</scope>
    <source>
        <tissue evidence="1">Inflorescence</tissue>
    </source>
</reference>
<proteinExistence type="predicted"/>
<geneLocation type="plastid" evidence="1"/>
<gene>
    <name evidence="1" type="primary">rps18</name>
</gene>
<organism evidence="1">
    <name type="scientific">Lophophytum leandri</name>
    <dbReference type="NCBI Taxonomy" id="1618140"/>
    <lineage>
        <taxon>Eukaryota</taxon>
        <taxon>Viridiplantae</taxon>
        <taxon>Streptophyta</taxon>
        <taxon>Embryophyta</taxon>
        <taxon>Tracheophyta</taxon>
        <taxon>Spermatophyta</taxon>
        <taxon>Magnoliopsida</taxon>
        <taxon>eudicotyledons</taxon>
        <taxon>Gunneridae</taxon>
        <taxon>Pentapetalae</taxon>
        <taxon>Santalales</taxon>
        <taxon>Balanophoraceae</taxon>
        <taxon>Lophophytum</taxon>
    </lineage>
</organism>
<keyword evidence="1" id="KW-0689">Ribosomal protein</keyword>
<accession>A0A8E7MIQ1</accession>
<keyword evidence="1" id="KW-0687">Ribonucleoprotein</keyword>
<protein>
    <submittedName>
        <fullName evidence="1">Ribosomal protein S18</fullName>
    </submittedName>
</protein>
<dbReference type="AlphaFoldDB" id="A0A8E7MIQ1"/>
<dbReference type="EMBL" id="MT834848">
    <property type="protein sequence ID" value="QVX31452.1"/>
    <property type="molecule type" value="Genomic_DNA"/>
</dbReference>
<sequence length="80" mass="9983">MKKYKTFYKFKNKIFYININLIIKFISEQGKILFIRINKLTLKLKYKKLINIYIKKFRIISIIPFYLNKKKDAYFFLFIL</sequence>